<keyword evidence="11" id="KW-1185">Reference proteome</keyword>
<dbReference type="GO" id="GO:0042162">
    <property type="term" value="F:telomeric DNA binding"/>
    <property type="evidence" value="ECO:0007669"/>
    <property type="project" value="TreeGrafter"/>
</dbReference>
<dbReference type="AlphaFoldDB" id="A0A3Q3DW01"/>
<evidence type="ECO:0000256" key="6">
    <source>
        <dbReference type="ARBA" id="ARBA00022895"/>
    </source>
</evidence>
<evidence type="ECO:0000313" key="11">
    <source>
        <dbReference type="Proteomes" id="UP000264820"/>
    </source>
</evidence>
<dbReference type="Pfam" id="PF15489">
    <property type="entry name" value="CTC1"/>
    <property type="match status" value="2"/>
</dbReference>
<evidence type="ECO:0000256" key="3">
    <source>
        <dbReference type="ARBA" id="ARBA00006332"/>
    </source>
</evidence>
<dbReference type="GO" id="GO:0045740">
    <property type="term" value="P:positive regulation of DNA replication"/>
    <property type="evidence" value="ECO:0007669"/>
    <property type="project" value="TreeGrafter"/>
</dbReference>
<dbReference type="OMA" id="SVAMEMH"/>
<comment type="subcellular location">
    <subcellularLocation>
        <location evidence="2">Chromosome</location>
        <location evidence="2">Telomere</location>
    </subcellularLocation>
    <subcellularLocation>
        <location evidence="1">Nucleus</location>
    </subcellularLocation>
</comment>
<reference evidence="10" key="2">
    <citation type="submission" date="2025-09" db="UniProtKB">
        <authorList>
            <consortium name="Ensembl"/>
        </authorList>
    </citation>
    <scope>IDENTIFICATION</scope>
</reference>
<comment type="similarity">
    <text evidence="3">Belongs to the CTC1 family.</text>
</comment>
<proteinExistence type="inferred from homology"/>
<dbReference type="GO" id="GO:1990879">
    <property type="term" value="C:CST complex"/>
    <property type="evidence" value="ECO:0007669"/>
    <property type="project" value="TreeGrafter"/>
</dbReference>
<dbReference type="PANTHER" id="PTHR14865:SF2">
    <property type="entry name" value="CST COMPLEX SUBUNIT CTC1"/>
    <property type="match status" value="1"/>
</dbReference>
<dbReference type="STRING" id="109280.ENSHCOP00000022006"/>
<dbReference type="Proteomes" id="UP000264820">
    <property type="component" value="Unplaced"/>
</dbReference>
<keyword evidence="6" id="KW-0779">Telomere</keyword>
<keyword evidence="5" id="KW-0158">Chromosome</keyword>
<keyword evidence="7" id="KW-0238">DNA-binding</keyword>
<evidence type="ECO:0000256" key="5">
    <source>
        <dbReference type="ARBA" id="ARBA00022454"/>
    </source>
</evidence>
<evidence type="ECO:0000256" key="9">
    <source>
        <dbReference type="SAM" id="MobiDB-lite"/>
    </source>
</evidence>
<dbReference type="GO" id="GO:0003697">
    <property type="term" value="F:single-stranded DNA binding"/>
    <property type="evidence" value="ECO:0007669"/>
    <property type="project" value="InterPro"/>
</dbReference>
<feature type="compositionally biased region" description="Pro residues" evidence="9">
    <location>
        <begin position="85"/>
        <end position="98"/>
    </location>
</feature>
<evidence type="ECO:0000256" key="8">
    <source>
        <dbReference type="ARBA" id="ARBA00023242"/>
    </source>
</evidence>
<feature type="region of interest" description="Disordered" evidence="9">
    <location>
        <begin position="431"/>
        <end position="472"/>
    </location>
</feature>
<protein>
    <recommendedName>
        <fullName evidence="4">CST complex subunit CTC1</fullName>
    </recommendedName>
</protein>
<keyword evidence="8" id="KW-0539">Nucleus</keyword>
<dbReference type="PANTHER" id="PTHR14865">
    <property type="entry name" value="CST COMPLEX SUBUNIT CTC1"/>
    <property type="match status" value="1"/>
</dbReference>
<reference evidence="10" key="1">
    <citation type="submission" date="2025-08" db="UniProtKB">
        <authorList>
            <consortium name="Ensembl"/>
        </authorList>
    </citation>
    <scope>IDENTIFICATION</scope>
</reference>
<dbReference type="Ensembl" id="ENSHCOT00000002175.1">
    <property type="protein sequence ID" value="ENSHCOP00000022006.1"/>
    <property type="gene ID" value="ENSHCOG00000009333.1"/>
</dbReference>
<organism evidence="10 11">
    <name type="scientific">Hippocampus comes</name>
    <name type="common">Tiger tail seahorse</name>
    <dbReference type="NCBI Taxonomy" id="109280"/>
    <lineage>
        <taxon>Eukaryota</taxon>
        <taxon>Metazoa</taxon>
        <taxon>Chordata</taxon>
        <taxon>Craniata</taxon>
        <taxon>Vertebrata</taxon>
        <taxon>Euteleostomi</taxon>
        <taxon>Actinopterygii</taxon>
        <taxon>Neopterygii</taxon>
        <taxon>Teleostei</taxon>
        <taxon>Neoteleostei</taxon>
        <taxon>Acanthomorphata</taxon>
        <taxon>Syngnathiaria</taxon>
        <taxon>Syngnathiformes</taxon>
        <taxon>Syngnathoidei</taxon>
        <taxon>Syngnathidae</taxon>
        <taxon>Hippocampus</taxon>
    </lineage>
</organism>
<accession>A0A3Q3DW01</accession>
<feature type="region of interest" description="Disordered" evidence="9">
    <location>
        <begin position="575"/>
        <end position="622"/>
    </location>
</feature>
<name>A0A3Q3DW01_HIPCM</name>
<dbReference type="GO" id="GO:0010833">
    <property type="term" value="P:telomere maintenance via telomere lengthening"/>
    <property type="evidence" value="ECO:0007669"/>
    <property type="project" value="TreeGrafter"/>
</dbReference>
<sequence length="852" mass="95865">QVASVCPLLEISGTSFFFLTLSDEMHTLPVLVKLWWAQCVSLGESVCVTALRVCVLRPWGEKNILCATDNSEIHKTHDRRRPPAEDTPPDPPPLPPTSEPRRCEGEPDGRIKESQVINYQGTVTEVVSAGAGLYVMDRKRGLCLAYQPELKRKLIHVAVPIQLHHVHFLYQPCPDFPPPSMLCTCLRSTVTVTKFSAVLASDSNRNCPDDGVLQRLLVERNPDVSRYLWTCHLCSQLQHSLLPSTSPQCTCLLSWKLMEVAFGQGQRRRRDIYAEMLDKPHTCPYKILICKRWRNICVGLNLDKWAKGKMEIQNLILLFKMCASHLLGHRQRPLLLVGVLELPSGASLHTLQLRDRTGAIALCVCVSSCSGCLVCVQQFTMVTERFLQSDFPSYQHLNQHKFITHKHCSIYLQFSQESIHILSPSVAMEMHLRDKGEESGEEEEEKETVARKRRRTAEDPEPSRPLRPSPVPATSCVSVVLRVEQKTGVMWREDAEASFSVTATVIGPVKAWGRDPKNRPMKDFETGNEKKVTLLCSGASARWFPLLQPGRVYRLVASGTHVRMPPIHRRACPLIVGSPSGRRRSGGRRRPSMEPGRHPASPARLEVPHANPTPRTRMSLQHGVASSRRQVCGARCSMSSLQDASIDKVDPCVCVCLCVYVCVCCCGFEMRGIGKRPISQVISGTHALHLDLLYSRLEDRPPAPIMHLALWTRHSRTVGRVKGHVVCFLFMQLQWNCFECGSVYAQVHTPTHTHKDRRDGTGQAHVQFTGALVRQLLGLNCPQWEGLQRAVKARGHIQVYPRGRSQVGSNPCLPPPHRRRRLAAQVKRLRRGKRDFLTRMAPPLKLTCQQIH</sequence>
<evidence type="ECO:0000256" key="2">
    <source>
        <dbReference type="ARBA" id="ARBA00004574"/>
    </source>
</evidence>
<dbReference type="InterPro" id="IPR042617">
    <property type="entry name" value="CTC1-like"/>
</dbReference>
<dbReference type="GeneTree" id="ENSGT00390000011553"/>
<dbReference type="InterPro" id="IPR029156">
    <property type="entry name" value="CTC1"/>
</dbReference>
<evidence type="ECO:0000256" key="7">
    <source>
        <dbReference type="ARBA" id="ARBA00023125"/>
    </source>
</evidence>
<evidence type="ECO:0000256" key="1">
    <source>
        <dbReference type="ARBA" id="ARBA00004123"/>
    </source>
</evidence>
<feature type="compositionally biased region" description="Basic residues" evidence="9">
    <location>
        <begin position="581"/>
        <end position="590"/>
    </location>
</feature>
<feature type="region of interest" description="Disordered" evidence="9">
    <location>
        <begin position="75"/>
        <end position="107"/>
    </location>
</feature>
<evidence type="ECO:0000313" key="10">
    <source>
        <dbReference type="Ensembl" id="ENSHCOP00000022006.1"/>
    </source>
</evidence>
<evidence type="ECO:0000256" key="4">
    <source>
        <dbReference type="ARBA" id="ARBA00016175"/>
    </source>
</evidence>